<organism evidence="1 2">
    <name type="scientific">Komagataeibacter intermedius NRIC 0521</name>
    <dbReference type="NCBI Taxonomy" id="1307934"/>
    <lineage>
        <taxon>Bacteria</taxon>
        <taxon>Pseudomonadati</taxon>
        <taxon>Pseudomonadota</taxon>
        <taxon>Alphaproteobacteria</taxon>
        <taxon>Acetobacterales</taxon>
        <taxon>Acetobacteraceae</taxon>
        <taxon>Komagataeibacter</taxon>
    </lineage>
</organism>
<protein>
    <submittedName>
        <fullName evidence="1">Translation initiation inhibitor YjgF</fullName>
    </submittedName>
</protein>
<evidence type="ECO:0000313" key="2">
    <source>
        <dbReference type="Proteomes" id="UP001061452"/>
    </source>
</evidence>
<sequence length="124" mass="13648">MILTPMEEIMPFRPSPEIHIRHLTGVDATTGQFPADLFPQIRQALATGMARLDQQGMGADNVTRITFTLRETDGFSTCFPLLNDLFGRTCPATTLRLGKQFERAGQLAEIELVALPAQADDTLS</sequence>
<dbReference type="SUPFAM" id="SSF55298">
    <property type="entry name" value="YjgF-like"/>
    <property type="match status" value="1"/>
</dbReference>
<evidence type="ECO:0000313" key="1">
    <source>
        <dbReference type="EMBL" id="GBQ72264.1"/>
    </source>
</evidence>
<gene>
    <name evidence="1" type="ORF">AA0521_2064</name>
</gene>
<keyword evidence="2" id="KW-1185">Reference proteome</keyword>
<dbReference type="InterPro" id="IPR035959">
    <property type="entry name" value="RutC-like_sf"/>
</dbReference>
<accession>A0ABQ0PJC4</accession>
<proteinExistence type="predicted"/>
<dbReference type="Gene3D" id="3.30.1330.40">
    <property type="entry name" value="RutC-like"/>
    <property type="match status" value="1"/>
</dbReference>
<dbReference type="Proteomes" id="UP001061452">
    <property type="component" value="Unassembled WGS sequence"/>
</dbReference>
<name>A0ABQ0PJC4_9PROT</name>
<comment type="caution">
    <text evidence="1">The sequence shown here is derived from an EMBL/GenBank/DDBJ whole genome shotgun (WGS) entry which is preliminary data.</text>
</comment>
<reference evidence="1" key="1">
    <citation type="submission" date="2013-04" db="EMBL/GenBank/DDBJ databases">
        <title>The genome sequencing project of 58 acetic acid bacteria.</title>
        <authorList>
            <person name="Okamoto-Kainuma A."/>
            <person name="Ishikawa M."/>
            <person name="Umino S."/>
            <person name="Koizumi Y."/>
            <person name="Shiwa Y."/>
            <person name="Yoshikawa H."/>
            <person name="Matsutani M."/>
            <person name="Matsushita K."/>
        </authorList>
    </citation>
    <scope>NUCLEOTIDE SEQUENCE</scope>
    <source>
        <strain evidence="1">NRIC 0521</strain>
    </source>
</reference>
<dbReference type="EMBL" id="BAQJ01000136">
    <property type="protein sequence ID" value="GBQ72264.1"/>
    <property type="molecule type" value="Genomic_DNA"/>
</dbReference>